<keyword evidence="3" id="KW-1185">Reference proteome</keyword>
<gene>
    <name evidence="2" type="ORF">WN55_07374</name>
</gene>
<sequence length="329" mass="37050">MDLLALVGLVVIIYYLVYMIYPWFLDCDLKLAFYEKFGKPITSLRGKTIWITGASSGIGEHLAYVLATAGCKLVLSARRKEELEKVKANCLQRNSSLTYTDIEVLVLDICDIDSHETAFKHVISKFGKVYILVNNAGRSQRALWEQIDLAVDKQMFDLNVFSQVALSRLVGKYFFQVGEGHFVVTSSAAGVGATAFSATYCATKYALHGYFHTFWIEKISQNVPVTVVCPGPIQTNFLAEAYTEKPGEKYGENTNSNSENKVSAERCATLMGVAIANKLLEVWISKPLILQLLYLRVYYPNIAIWVLRILGPRFLQRLRDDKTTLKQEQ</sequence>
<dbReference type="PRINTS" id="PR00081">
    <property type="entry name" value="GDHRDH"/>
</dbReference>
<dbReference type="Pfam" id="PF00106">
    <property type="entry name" value="adh_short"/>
    <property type="match status" value="1"/>
</dbReference>
<organism evidence="2 3">
    <name type="scientific">Dufourea novaeangliae</name>
    <name type="common">Sweat bee</name>
    <dbReference type="NCBI Taxonomy" id="178035"/>
    <lineage>
        <taxon>Eukaryota</taxon>
        <taxon>Metazoa</taxon>
        <taxon>Ecdysozoa</taxon>
        <taxon>Arthropoda</taxon>
        <taxon>Hexapoda</taxon>
        <taxon>Insecta</taxon>
        <taxon>Pterygota</taxon>
        <taxon>Neoptera</taxon>
        <taxon>Endopterygota</taxon>
        <taxon>Hymenoptera</taxon>
        <taxon>Apocrita</taxon>
        <taxon>Aculeata</taxon>
        <taxon>Apoidea</taxon>
        <taxon>Anthophila</taxon>
        <taxon>Halictidae</taxon>
        <taxon>Rophitinae</taxon>
        <taxon>Dufourea</taxon>
    </lineage>
</organism>
<dbReference type="Gene3D" id="3.40.50.720">
    <property type="entry name" value="NAD(P)-binding Rossmann-like Domain"/>
    <property type="match status" value="1"/>
</dbReference>
<feature type="transmembrane region" description="Helical" evidence="1">
    <location>
        <begin position="6"/>
        <end position="25"/>
    </location>
</feature>
<keyword evidence="1" id="KW-1133">Transmembrane helix</keyword>
<protein>
    <submittedName>
        <fullName evidence="2">Dehydrogenase/reductase SDR family member 7</fullName>
    </submittedName>
</protein>
<dbReference type="AlphaFoldDB" id="A0A154PTW5"/>
<keyword evidence="1" id="KW-0812">Transmembrane</keyword>
<dbReference type="Proteomes" id="UP000076502">
    <property type="component" value="Unassembled WGS sequence"/>
</dbReference>
<dbReference type="SUPFAM" id="SSF51735">
    <property type="entry name" value="NAD(P)-binding Rossmann-fold domains"/>
    <property type="match status" value="1"/>
</dbReference>
<dbReference type="PANTHER" id="PTHR44269:SF1">
    <property type="entry name" value="DEHYDROGENASE_REDUCTASE SDR FAMILY MEMBER 7"/>
    <property type="match status" value="1"/>
</dbReference>
<evidence type="ECO:0000313" key="2">
    <source>
        <dbReference type="EMBL" id="KZC14798.1"/>
    </source>
</evidence>
<accession>A0A154PTW5</accession>
<dbReference type="InterPro" id="IPR002347">
    <property type="entry name" value="SDR_fam"/>
</dbReference>
<name>A0A154PTW5_DUFNO</name>
<dbReference type="STRING" id="178035.A0A154PTW5"/>
<reference evidence="2 3" key="1">
    <citation type="submission" date="2015-07" db="EMBL/GenBank/DDBJ databases">
        <title>The genome of Dufourea novaeangliae.</title>
        <authorList>
            <person name="Pan H."/>
            <person name="Kapheim K."/>
        </authorList>
    </citation>
    <scope>NUCLEOTIDE SEQUENCE [LARGE SCALE GENOMIC DNA]</scope>
    <source>
        <strain evidence="2">0120121106</strain>
        <tissue evidence="2">Whole body</tissue>
    </source>
</reference>
<dbReference type="InterPro" id="IPR053011">
    <property type="entry name" value="SDR_family_member_7"/>
</dbReference>
<dbReference type="PANTHER" id="PTHR44269">
    <property type="entry name" value="DEHYDROGENASE/REDUCTASE SDR FAMILY MEMBER 7-RELATED"/>
    <property type="match status" value="1"/>
</dbReference>
<dbReference type="EMBL" id="KQ435127">
    <property type="protein sequence ID" value="KZC14798.1"/>
    <property type="molecule type" value="Genomic_DNA"/>
</dbReference>
<keyword evidence="1" id="KW-0472">Membrane</keyword>
<proteinExistence type="predicted"/>
<evidence type="ECO:0000313" key="3">
    <source>
        <dbReference type="Proteomes" id="UP000076502"/>
    </source>
</evidence>
<dbReference type="OrthoDB" id="47007at2759"/>
<evidence type="ECO:0000256" key="1">
    <source>
        <dbReference type="SAM" id="Phobius"/>
    </source>
</evidence>
<dbReference type="InterPro" id="IPR036291">
    <property type="entry name" value="NAD(P)-bd_dom_sf"/>
</dbReference>